<feature type="compositionally biased region" description="Basic and acidic residues" evidence="4">
    <location>
        <begin position="176"/>
        <end position="198"/>
    </location>
</feature>
<feature type="compositionally biased region" description="Basic and acidic residues" evidence="4">
    <location>
        <begin position="1116"/>
        <end position="1158"/>
    </location>
</feature>
<feature type="compositionally biased region" description="Basic and acidic residues" evidence="4">
    <location>
        <begin position="547"/>
        <end position="556"/>
    </location>
</feature>
<dbReference type="OrthoDB" id="2020667at2759"/>
<dbReference type="InterPro" id="IPR014002">
    <property type="entry name" value="Agenet_dom_plant"/>
</dbReference>
<dbReference type="EC" id="2.1.2.5" evidence="1"/>
<feature type="compositionally biased region" description="Basic residues" evidence="4">
    <location>
        <begin position="383"/>
        <end position="403"/>
    </location>
</feature>
<dbReference type="SMART" id="SM01221">
    <property type="entry name" value="FTCD"/>
    <property type="match status" value="1"/>
</dbReference>
<feature type="compositionally biased region" description="Basic and acidic residues" evidence="4">
    <location>
        <begin position="583"/>
        <end position="594"/>
    </location>
</feature>
<dbReference type="InterPro" id="IPR022384">
    <property type="entry name" value="FormiminoTrfase_cat_dom_sf"/>
</dbReference>
<feature type="region of interest" description="Disordered" evidence="4">
    <location>
        <begin position="868"/>
        <end position="914"/>
    </location>
</feature>
<feature type="repeat" description="WD" evidence="3">
    <location>
        <begin position="1388"/>
        <end position="1401"/>
    </location>
</feature>
<dbReference type="InterPro" id="IPR044230">
    <property type="entry name" value="GTF3C4"/>
</dbReference>
<dbReference type="Gene3D" id="2.130.10.10">
    <property type="entry name" value="YVTN repeat-like/Quinoprotein amine dehydrogenase"/>
    <property type="match status" value="1"/>
</dbReference>
<keyword evidence="3" id="KW-0853">WD repeat</keyword>
<dbReference type="InterPro" id="IPR036322">
    <property type="entry name" value="WD40_repeat_dom_sf"/>
</dbReference>
<accession>A0A388KZJ0</accession>
<feature type="region of interest" description="Disordered" evidence="4">
    <location>
        <begin position="1757"/>
        <end position="1785"/>
    </location>
</feature>
<reference evidence="8 9" key="1">
    <citation type="journal article" date="2018" name="Cell">
        <title>The Chara Genome: Secondary Complexity and Implications for Plant Terrestrialization.</title>
        <authorList>
            <person name="Nishiyama T."/>
            <person name="Sakayama H."/>
            <person name="Vries J.D."/>
            <person name="Buschmann H."/>
            <person name="Saint-Marcoux D."/>
            <person name="Ullrich K.K."/>
            <person name="Haas F.B."/>
            <person name="Vanderstraeten L."/>
            <person name="Becker D."/>
            <person name="Lang D."/>
            <person name="Vosolsobe S."/>
            <person name="Rombauts S."/>
            <person name="Wilhelmsson P.K.I."/>
            <person name="Janitza P."/>
            <person name="Kern R."/>
            <person name="Heyl A."/>
            <person name="Rumpler F."/>
            <person name="Villalobos L.I.A.C."/>
            <person name="Clay J.M."/>
            <person name="Skokan R."/>
            <person name="Toyoda A."/>
            <person name="Suzuki Y."/>
            <person name="Kagoshima H."/>
            <person name="Schijlen E."/>
            <person name="Tajeshwar N."/>
            <person name="Catarino B."/>
            <person name="Hetherington A.J."/>
            <person name="Saltykova A."/>
            <person name="Bonnot C."/>
            <person name="Breuninger H."/>
            <person name="Symeonidi A."/>
            <person name="Radhakrishnan G.V."/>
            <person name="Van Nieuwerburgh F."/>
            <person name="Deforce D."/>
            <person name="Chang C."/>
            <person name="Karol K.G."/>
            <person name="Hedrich R."/>
            <person name="Ulvskov P."/>
            <person name="Glockner G."/>
            <person name="Delwiche C.F."/>
            <person name="Petrasek J."/>
            <person name="Van de Peer Y."/>
            <person name="Friml J."/>
            <person name="Beilby M."/>
            <person name="Dolan L."/>
            <person name="Kohara Y."/>
            <person name="Sugano S."/>
            <person name="Fujiyama A."/>
            <person name="Delaux P.-M."/>
            <person name="Quint M."/>
            <person name="TheiBen G."/>
            <person name="Hagemann M."/>
            <person name="Harholt J."/>
            <person name="Dunand C."/>
            <person name="Zachgo S."/>
            <person name="Langdale J."/>
            <person name="Maumus F."/>
            <person name="Straeten D.V.D."/>
            <person name="Gould S.B."/>
            <person name="Rensing S.A."/>
        </authorList>
    </citation>
    <scope>NUCLEOTIDE SEQUENCE [LARGE SCALE GENOMIC DNA]</scope>
    <source>
        <strain evidence="8 9">S276</strain>
    </source>
</reference>
<feature type="compositionally biased region" description="Basic and acidic residues" evidence="4">
    <location>
        <begin position="994"/>
        <end position="1028"/>
    </location>
</feature>
<dbReference type="Pfam" id="PF00400">
    <property type="entry name" value="WD40"/>
    <property type="match status" value="1"/>
</dbReference>
<feature type="domain" description="Formiminotransferase C-terminal subdomain" evidence="6">
    <location>
        <begin position="2406"/>
        <end position="2507"/>
    </location>
</feature>
<evidence type="ECO:0000259" key="6">
    <source>
        <dbReference type="SMART" id="SM01221"/>
    </source>
</evidence>
<organism evidence="8 9">
    <name type="scientific">Chara braunii</name>
    <name type="common">Braun's stonewort</name>
    <dbReference type="NCBI Taxonomy" id="69332"/>
    <lineage>
        <taxon>Eukaryota</taxon>
        <taxon>Viridiplantae</taxon>
        <taxon>Streptophyta</taxon>
        <taxon>Charophyceae</taxon>
        <taxon>Charales</taxon>
        <taxon>Characeae</taxon>
        <taxon>Chara</taxon>
    </lineage>
</organism>
<dbReference type="GO" id="GO:0004402">
    <property type="term" value="F:histone acetyltransferase activity"/>
    <property type="evidence" value="ECO:0007669"/>
    <property type="project" value="InterPro"/>
</dbReference>
<dbReference type="InterPro" id="IPR037064">
    <property type="entry name" value="Formiminotransferase_N_sf"/>
</dbReference>
<keyword evidence="9" id="KW-1185">Reference proteome</keyword>
<feature type="region of interest" description="Disordered" evidence="4">
    <location>
        <begin position="2339"/>
        <end position="2365"/>
    </location>
</feature>
<dbReference type="Pfam" id="PF07837">
    <property type="entry name" value="FTCD_N"/>
    <property type="match status" value="1"/>
</dbReference>
<dbReference type="EMBL" id="BFEA01000225">
    <property type="protein sequence ID" value="GBG75477.1"/>
    <property type="molecule type" value="Genomic_DNA"/>
</dbReference>
<evidence type="ECO:0000256" key="1">
    <source>
        <dbReference type="ARBA" id="ARBA00012252"/>
    </source>
</evidence>
<comment type="caution">
    <text evidence="8">The sequence shown here is derived from an EMBL/GenBank/DDBJ whole genome shotgun (WGS) entry which is preliminary data.</text>
</comment>
<dbReference type="InterPro" id="IPR024761">
    <property type="entry name" value="TFIIIC_delta_N"/>
</dbReference>
<dbReference type="Gene3D" id="3.30.70.670">
    <property type="entry name" value="Formiminotransferase, C-terminal subdomain"/>
    <property type="match status" value="1"/>
</dbReference>
<dbReference type="PANTHER" id="PTHR15496">
    <property type="entry name" value="GENERAL TRANSCRIPTION FACTOR 3C POLYPEPTIDE 4 FAMILY"/>
    <property type="match status" value="1"/>
</dbReference>
<sequence>MESRCSDMIPITTPPVFPNCVKWSEENLLAVSTGHIINILNPALLSGPRGYVSCSHGEILDIGKVKLEDLHAPSLLPTRLSKEDKVLIRCADWSPQGCSPSGGCLLAVCTSDHQLKVYRSPHLELRAEWVEVLDLGQVYFKHCGASCFEEAKPLASVYEKDELLLPPEVEWVQSSPKEKTSCKKPDPKSNKTGEDRPRRGGRRRKQEEAPRTPAVASLAPASEGEKERTVVRGACSFDQLRALTSRPLALLRSTPLVAAVNQIRAQNEGGKGIMSMPGTDKFGASGLAADRVARLTGSFWGADALGKGGKGIRRGAQVEVLRKEGDDDGECWVVGEVLRVCNDHVLVHYKEARGVTDGQPVNEEWVKLEASGVDNQEQSGGRGRGRGRGRRGGRGGRRGRGGRGGRGGGEQRGRHMANVYGRFGPRPHVRLVRPSTDSDVERRHDFVKGDHVEAHVADAWWEGTVKGVRRDGLTVMLWANGASCLVRRNDLRFAYEWNDEEWVMWDREAAKEKKAAEARRRKELANAKRQRLEIEKQSGGVDASGRLGKDSERVDDAEGNGRTAVGDGREANSAGENGDDEGASEKMQTDKGEEGSGGDGWKSKALPLPPLDQTGECVYGPAENAFISLYVSMFMKKYELVPPQQEDKTWDIIDEEIAMEVEREIIDQHGGAMTGLTLPLEQLTREAKKCIRESLHLPHHTAEPSSCPQLVPTEGSCGGLDLGGFDGAVGQSDMEVTADRGKDGVPGGLGTSERAEISEVRNTGTMGVCPGQEIGAAETLCSGDAGVAGVHGGDPGARQGGRADEPRGKVTREHEQAEGGLQEEGMVSTAEDGLHGRDGCCAAVELEASCSDGRKGTEERATVDMLQHWSTQTSREEDAGKSCADGSGLMQTGAEGGDWSGLEGEEGSAPSTGQDLVQETRELHMQAADAGTLKRSMDVKHQEMDIEETGEGGERRREAGDAIGEGQEIGQEGEHQPGGGAARCEDEMAPSAGDADRGHDQRFKAEAAGVSEDRDGTEEADKLDRTVDMQEATDPGDAATDTGDVAADPGDVATDHGDVEIRVSGKGGGLDGRNIEKRKKSTEEDNDKPDRSGGRPRRRAAMTPRKETMLASVGTGREDREGTDGSKKKRARVEVDVSVEERAGGGEAGRQSRERVCVEEDDEEEGDEEEDDEESDPAYEDESGKRDADCGSDSGDELMGSGKSTRTPRKSRKSSRLRDDENDVEVEESAAKDKGKKAAAREKGPTLRGRKTPLALGDGTIAAAEYQARMDLMGALLVAWSPVYRGNASGRVWREEDGSGQSGKEGARACVFLAVAGKAGRVVLWRLRLPSYSLSREACLHFPEFSLVCSFLVHSSWVSALCWKKVVIEHHRTIAGEGGNRRERELLLLVTGSSDGSVRLWYRDAEDLASIPQYDKCAAMYLLGEICPADDLNVSSLAVGVCSGNAGSGKVEDGHHDWQHEGGGIALPSIAIAVGKGAGDLFVCHGTVTQSDEGDAFVRKQTFCRPAAHEQMITGLAWTENCIQLYSCGQDNQLKCWKYEGYKLHRHELPDVSCLPGAQAQNMSTTVEVVTDAMDNYYGIAMSPNCLAMATVRGMSSELLNRMYERRQQQGVLQIFWISGVDNKPCPLETAGGNMQLCVSTSKNDLTRDAVLLAWKQSILQSMRNLAPSDKPIVLWDIIGAIQYAGDLGVSMLAQDVVSAWEEELPKVYPVHGTDTVQDDKRSLEASADVKARRMACRAHQMTIGLCRKLCSTHRGKTRMRRRKSQSAAERERDQEREREREREYDCEFSRDAEREALAERERETVRVWETSVEAHEHVLRESLVYTLLAAACQLKEGLSDCDVEQRKVAFGSNQGSKRVTVSETSALLMADWISHNAPYVWPSLLEAAARVYHLYGTLPPACLPSTIRESCPLCQAPVPWQSHDMAKCMNASGEETPLRSSLVSCSNRGSGAGSAATLGQAAHKLHRCMVSMELCMSPRVWRCSCCSRRASAPVPPPFLTYAISPKLTSERSLVEDRTRGGHANLAEELYSSLVLSFPSTSETLDCLCSYDAVGQYFISCPIGNYFVSWYHYYEKAALGHVCHGVMMRLLHGERTSGQTDRQAVIMVLLRARRSVLDALLSVRLPAVAAPIRSVYPVSQRRCPLGTETSGCRLLSMMPHDDASFSVDSNTPWLVCKVYVSEGRNQDVLDHLQDGLSPSKGPACLVHVFPDEPFNRTGFTIAGHSGFLERMVVTLASRAISSIDLRKQEALHPRLGSVDHISVHPLGPLTEERRVAAAQAARNIAMEIGTDLNIPTYLYGWAHPGHRPLDELRRSLGFFAGASSGKWKGHSFPPLLPLPFSPLPSHSSQPQTQSSRLQTQSSRTQTSITSIAAQVPLPPDYGPSSAAGPAALVSAAGVTVVGACPWMINFNVPILTQDMKLCQQIAKAVSARGGGLPHVQAMALRHGSGCLEVACNLLDPVVSGPEAVQSRVQQIASQISAECKTAVLEGYLTGPSIDGIKLVLENHLSELRQFSDK</sequence>
<feature type="compositionally biased region" description="Basic and acidic residues" evidence="4">
    <location>
        <begin position="935"/>
        <end position="944"/>
    </location>
</feature>
<feature type="compositionally biased region" description="Low complexity" evidence="4">
    <location>
        <begin position="2343"/>
        <end position="2365"/>
    </location>
</feature>
<evidence type="ECO:0000313" key="9">
    <source>
        <dbReference type="Proteomes" id="UP000265515"/>
    </source>
</evidence>
<feature type="compositionally biased region" description="Acidic residues" evidence="4">
    <location>
        <begin position="1159"/>
        <end position="1181"/>
    </location>
</feature>
<dbReference type="GO" id="GO:0006384">
    <property type="term" value="P:transcription initiation at RNA polymerase III promoter"/>
    <property type="evidence" value="ECO:0007669"/>
    <property type="project" value="InterPro"/>
</dbReference>
<feature type="compositionally biased region" description="Low complexity" evidence="4">
    <location>
        <begin position="961"/>
        <end position="970"/>
    </location>
</feature>
<feature type="region of interest" description="Disordered" evidence="4">
    <location>
        <begin position="523"/>
        <end position="608"/>
    </location>
</feature>
<dbReference type="Proteomes" id="UP000265515">
    <property type="component" value="Unassembled WGS sequence"/>
</dbReference>
<dbReference type="Gene3D" id="3.30.990.10">
    <property type="entry name" value="Formiminotransferase, N-terminal subdomain"/>
    <property type="match status" value="1"/>
</dbReference>
<evidence type="ECO:0000313" key="8">
    <source>
        <dbReference type="EMBL" id="GBG75477.1"/>
    </source>
</evidence>
<dbReference type="STRING" id="69332.A0A388KZJ0"/>
<dbReference type="InterPro" id="IPR013802">
    <property type="entry name" value="Formiminotransferase_C"/>
</dbReference>
<dbReference type="Pfam" id="PF12657">
    <property type="entry name" value="TFIIIC_delta"/>
    <property type="match status" value="1"/>
</dbReference>
<feature type="domain" description="Agenet" evidence="5">
    <location>
        <begin position="444"/>
        <end position="499"/>
    </location>
</feature>
<feature type="compositionally biased region" description="Basic and acidic residues" evidence="4">
    <location>
        <begin position="1769"/>
        <end position="1785"/>
    </location>
</feature>
<dbReference type="SMART" id="SM00743">
    <property type="entry name" value="Agenet"/>
    <property type="match status" value="1"/>
</dbReference>
<feature type="region of interest" description="Disordered" evidence="4">
    <location>
        <begin position="929"/>
        <end position="1252"/>
    </location>
</feature>
<evidence type="ECO:0000259" key="5">
    <source>
        <dbReference type="SMART" id="SM00743"/>
    </source>
</evidence>
<dbReference type="InterPro" id="IPR037070">
    <property type="entry name" value="Formiminotransferase_C_sf"/>
</dbReference>
<dbReference type="GO" id="GO:0005542">
    <property type="term" value="F:folic acid binding"/>
    <property type="evidence" value="ECO:0007669"/>
    <property type="project" value="InterPro"/>
</dbReference>
<dbReference type="InterPro" id="IPR001680">
    <property type="entry name" value="WD40_rpt"/>
</dbReference>
<dbReference type="OMA" id="ARCEDEM"/>
<proteinExistence type="predicted"/>
<dbReference type="SMART" id="SM01222">
    <property type="entry name" value="FTCD_N"/>
    <property type="match status" value="1"/>
</dbReference>
<dbReference type="Gramene" id="GBG75477">
    <property type="protein sequence ID" value="GBG75477"/>
    <property type="gene ID" value="CBR_g20108"/>
</dbReference>
<dbReference type="PROSITE" id="PS50082">
    <property type="entry name" value="WD_REPEATS_2"/>
    <property type="match status" value="2"/>
</dbReference>
<feature type="repeat" description="WD" evidence="3">
    <location>
        <begin position="1506"/>
        <end position="1540"/>
    </location>
</feature>
<dbReference type="GO" id="GO:0030409">
    <property type="term" value="F:glutamate formimidoyltransferase activity"/>
    <property type="evidence" value="ECO:0007669"/>
    <property type="project" value="UniProtKB-EC"/>
</dbReference>
<evidence type="ECO:0000256" key="3">
    <source>
        <dbReference type="PROSITE-ProRule" id="PRU00221"/>
    </source>
</evidence>
<dbReference type="SUPFAM" id="SSF50978">
    <property type="entry name" value="WD40 repeat-like"/>
    <property type="match status" value="1"/>
</dbReference>
<keyword evidence="2" id="KW-0808">Transferase</keyword>
<feature type="compositionally biased region" description="Low complexity" evidence="4">
    <location>
        <begin position="1032"/>
        <end position="1052"/>
    </location>
</feature>
<feature type="region of interest" description="Disordered" evidence="4">
    <location>
        <begin position="169"/>
        <end position="225"/>
    </location>
</feature>
<feature type="compositionally biased region" description="Gly residues" evidence="4">
    <location>
        <begin position="790"/>
        <end position="799"/>
    </location>
</feature>
<dbReference type="GO" id="GO:0000127">
    <property type="term" value="C:transcription factor TFIIIC complex"/>
    <property type="evidence" value="ECO:0007669"/>
    <property type="project" value="InterPro"/>
</dbReference>
<feature type="compositionally biased region" description="Basic residues" evidence="4">
    <location>
        <begin position="1206"/>
        <end position="1215"/>
    </location>
</feature>
<evidence type="ECO:0000256" key="2">
    <source>
        <dbReference type="ARBA" id="ARBA00022679"/>
    </source>
</evidence>
<feature type="compositionally biased region" description="Basic and acidic residues" evidence="4">
    <location>
        <begin position="801"/>
        <end position="817"/>
    </location>
</feature>
<feature type="compositionally biased region" description="Basic and acidic residues" evidence="4">
    <location>
        <begin position="523"/>
        <end position="536"/>
    </location>
</feature>
<feature type="domain" description="Formiminotransferase N-terminal subdomain" evidence="7">
    <location>
        <begin position="2172"/>
        <end position="2405"/>
    </location>
</feature>
<dbReference type="InterPro" id="IPR015943">
    <property type="entry name" value="WD40/YVTN_repeat-like_dom_sf"/>
</dbReference>
<name>A0A388KZJ0_CHABU</name>
<dbReference type="SUPFAM" id="SSF55116">
    <property type="entry name" value="Formiminotransferase domain of formiminotransferase-cyclodeaminase"/>
    <property type="match status" value="1"/>
</dbReference>
<dbReference type="SMART" id="SM00320">
    <property type="entry name" value="WD40"/>
    <property type="match status" value="3"/>
</dbReference>
<feature type="region of interest" description="Disordered" evidence="4">
    <location>
        <begin position="790"/>
        <end position="833"/>
    </location>
</feature>
<feature type="region of interest" description="Disordered" evidence="4">
    <location>
        <begin position="369"/>
        <end position="414"/>
    </location>
</feature>
<feature type="compositionally biased region" description="Basic and acidic residues" evidence="4">
    <location>
        <begin position="1053"/>
        <end position="1063"/>
    </location>
</feature>
<evidence type="ECO:0000256" key="4">
    <source>
        <dbReference type="SAM" id="MobiDB-lite"/>
    </source>
</evidence>
<gene>
    <name evidence="8" type="ORF">CBR_g20108</name>
</gene>
<dbReference type="InterPro" id="IPR012886">
    <property type="entry name" value="Formiminotransferase_N"/>
</dbReference>
<evidence type="ECO:0000259" key="7">
    <source>
        <dbReference type="SMART" id="SM01222"/>
    </source>
</evidence>
<protein>
    <recommendedName>
        <fullName evidence="1">glutamate formimidoyltransferase</fullName>
        <ecNumber evidence="1">2.1.2.5</ecNumber>
    </recommendedName>
</protein>
<dbReference type="PANTHER" id="PTHR15496:SF2">
    <property type="entry name" value="GENERAL TRANSCRIPTION FACTOR 3C POLYPEPTIDE 4"/>
    <property type="match status" value="1"/>
</dbReference>